<dbReference type="SUPFAM" id="SSF51735">
    <property type="entry name" value="NAD(P)-binding Rossmann-fold domains"/>
    <property type="match status" value="1"/>
</dbReference>
<dbReference type="EMBL" id="CAIF01000029">
    <property type="protein sequence ID" value="CCH41784.1"/>
    <property type="molecule type" value="Genomic_DNA"/>
</dbReference>
<keyword evidence="3 4" id="KW-0560">Oxidoreductase</keyword>
<dbReference type="EC" id="1.1.1.100" evidence="4"/>
<dbReference type="HOGENOM" id="CLU_010194_9_1_1"/>
<dbReference type="eggNOG" id="KOG1611">
    <property type="taxonomic scope" value="Eukaryota"/>
</dbReference>
<evidence type="ECO:0000256" key="3">
    <source>
        <dbReference type="ARBA" id="ARBA00023002"/>
    </source>
</evidence>
<dbReference type="Pfam" id="PF00106">
    <property type="entry name" value="adh_short"/>
    <property type="match status" value="1"/>
</dbReference>
<dbReference type="AlphaFoldDB" id="K0KK09"/>
<keyword evidence="2" id="KW-0521">NADP</keyword>
<protein>
    <submittedName>
        <fullName evidence="4">3-oxoacyl-[acyl-carrier-protein] reductase</fullName>
        <ecNumber evidence="4">1.1.1.100</ecNumber>
    </submittedName>
</protein>
<keyword evidence="5" id="KW-1185">Reference proteome</keyword>
<dbReference type="GO" id="GO:0005737">
    <property type="term" value="C:cytoplasm"/>
    <property type="evidence" value="ECO:0007669"/>
    <property type="project" value="TreeGrafter"/>
</dbReference>
<dbReference type="PRINTS" id="PR00081">
    <property type="entry name" value="GDHRDH"/>
</dbReference>
<organism evidence="4 5">
    <name type="scientific">Wickerhamomyces ciferrii (strain ATCC 14091 / BCRC 22168 / CBS 111 / JCM 3599 / NBRC 0793 / NRRL Y-1031 F-60-10)</name>
    <name type="common">Yeast</name>
    <name type="synonym">Pichia ciferrii</name>
    <dbReference type="NCBI Taxonomy" id="1206466"/>
    <lineage>
        <taxon>Eukaryota</taxon>
        <taxon>Fungi</taxon>
        <taxon>Dikarya</taxon>
        <taxon>Ascomycota</taxon>
        <taxon>Saccharomycotina</taxon>
        <taxon>Saccharomycetes</taxon>
        <taxon>Phaffomycetales</taxon>
        <taxon>Wickerhamomycetaceae</taxon>
        <taxon>Wickerhamomyces</taxon>
    </lineage>
</organism>
<name>K0KK09_WICCF</name>
<gene>
    <name evidence="4" type="ORF">BN7_1323</name>
</gene>
<dbReference type="InParanoid" id="K0KK09"/>
<comment type="similarity">
    <text evidence="1">Belongs to the short-chain dehydrogenases/reductases (SDR) family.</text>
</comment>
<dbReference type="CDD" id="cd05325">
    <property type="entry name" value="carb_red_sniffer_like_SDR_c"/>
    <property type="match status" value="1"/>
</dbReference>
<dbReference type="InterPro" id="IPR036291">
    <property type="entry name" value="NAD(P)-bd_dom_sf"/>
</dbReference>
<comment type="caution">
    <text evidence="4">The sequence shown here is derived from an EMBL/GenBank/DDBJ whole genome shotgun (WGS) entry which is preliminary data.</text>
</comment>
<dbReference type="GO" id="GO:0004316">
    <property type="term" value="F:3-oxoacyl-[acyl-carrier-protein] reductase (NADPH) activity"/>
    <property type="evidence" value="ECO:0007669"/>
    <property type="project" value="UniProtKB-EC"/>
</dbReference>
<evidence type="ECO:0000313" key="5">
    <source>
        <dbReference type="Proteomes" id="UP000009328"/>
    </source>
</evidence>
<evidence type="ECO:0000313" key="4">
    <source>
        <dbReference type="EMBL" id="CCH41784.1"/>
    </source>
</evidence>
<evidence type="ECO:0000256" key="1">
    <source>
        <dbReference type="ARBA" id="ARBA00006484"/>
    </source>
</evidence>
<sequence>MGKTYFITGVNRGIGFEIVKKYLEADSSNIVIGTARNPSKATELLELESKYKGQLHIIQLDVSDLKSIDSIDSQIKEVAKDGIDVYISNAAYSAPGAAKKVLELERQIWIDHYIVNVLGPFEVLRVIKPYLLKKETKHVVIISSLAGSLSQNFPISTGPYGQNKAALNHVAITLSHELSPEGITVVAAHPGLVDTESGREVLKEYVEYKPELSALLNNLPFDKITQEESAKGLIDTVIDPLTKEQNGKFLNYDGAELQW</sequence>
<dbReference type="PANTHER" id="PTHR43544">
    <property type="entry name" value="SHORT-CHAIN DEHYDROGENASE/REDUCTASE"/>
    <property type="match status" value="1"/>
</dbReference>
<dbReference type="InterPro" id="IPR002347">
    <property type="entry name" value="SDR_fam"/>
</dbReference>
<proteinExistence type="inferred from homology"/>
<dbReference type="Proteomes" id="UP000009328">
    <property type="component" value="Unassembled WGS sequence"/>
</dbReference>
<accession>K0KK09</accession>
<dbReference type="PANTHER" id="PTHR43544:SF7">
    <property type="entry name" value="NADB-LER2"/>
    <property type="match status" value="1"/>
</dbReference>
<dbReference type="Gene3D" id="3.40.50.720">
    <property type="entry name" value="NAD(P)-binding Rossmann-like Domain"/>
    <property type="match status" value="1"/>
</dbReference>
<evidence type="ECO:0000256" key="2">
    <source>
        <dbReference type="ARBA" id="ARBA00022857"/>
    </source>
</evidence>
<dbReference type="InterPro" id="IPR051468">
    <property type="entry name" value="Fungal_SecMetab_SDRs"/>
</dbReference>
<reference evidence="4 5" key="1">
    <citation type="journal article" date="2012" name="Eukaryot. Cell">
        <title>Draft genome sequence of Wickerhamomyces ciferrii NRRL Y-1031 F-60-10.</title>
        <authorList>
            <person name="Schneider J."/>
            <person name="Andrea H."/>
            <person name="Blom J."/>
            <person name="Jaenicke S."/>
            <person name="Ruckert C."/>
            <person name="Schorsch C."/>
            <person name="Szczepanowski R."/>
            <person name="Farwick M."/>
            <person name="Goesmann A."/>
            <person name="Puhler A."/>
            <person name="Schaffer S."/>
            <person name="Tauch A."/>
            <person name="Kohler T."/>
            <person name="Brinkrolf K."/>
        </authorList>
    </citation>
    <scope>NUCLEOTIDE SEQUENCE [LARGE SCALE GENOMIC DNA]</scope>
    <source>
        <strain evidence="5">ATCC 14091 / BCRC 22168 / CBS 111 / JCM 3599 / NBRC 0793 / NRRL Y-1031 F-60-10</strain>
    </source>
</reference>